<reference evidence="1 2" key="1">
    <citation type="submission" date="2018-01" db="EMBL/GenBank/DDBJ databases">
        <title>Species boundaries and ecological features among Paraburkholderia terrae DSMZ17804T, P. hospita DSMZ17164T and P. caribensis DSMZ13236T.</title>
        <authorList>
            <person name="Pratama A.A."/>
        </authorList>
    </citation>
    <scope>NUCLEOTIDE SEQUENCE [LARGE SCALE GENOMIC DNA]</scope>
    <source>
        <strain evidence="1 2">DSM 17804</strain>
    </source>
</reference>
<dbReference type="KEGG" id="pter:C2L65_34765"/>
<proteinExistence type="predicted"/>
<dbReference type="EMBL" id="CP026113">
    <property type="protein sequence ID" value="AUT66107.1"/>
    <property type="molecule type" value="Genomic_DNA"/>
</dbReference>
<dbReference type="RefSeq" id="WP_042306254.1">
    <property type="nucleotide sequence ID" value="NZ_AP025258.1"/>
</dbReference>
<evidence type="ECO:0000313" key="1">
    <source>
        <dbReference type="EMBL" id="AUT66107.1"/>
    </source>
</evidence>
<sequence>MNYPAFALREASLSEDALSHYPDASEQLVLNAVRTWFRPRCDAVRQGQHWRDVLGDAGLALAGIDCFDMMMHALLHASHRPLDTRCRCASDIASDEASLLQTLAYLQSTDSSAATDLLNQWLPSASVGHTLKVMRWFALNLLNAGIVVRSRPRRVAYMH</sequence>
<organism evidence="1 2">
    <name type="scientific">Paraburkholderia terrae</name>
    <dbReference type="NCBI Taxonomy" id="311230"/>
    <lineage>
        <taxon>Bacteria</taxon>
        <taxon>Pseudomonadati</taxon>
        <taxon>Pseudomonadota</taxon>
        <taxon>Betaproteobacteria</taxon>
        <taxon>Burkholderiales</taxon>
        <taxon>Burkholderiaceae</taxon>
        <taxon>Paraburkholderia</taxon>
    </lineage>
</organism>
<dbReference type="Proteomes" id="UP000243502">
    <property type="component" value="Chromosome 3"/>
</dbReference>
<dbReference type="AlphaFoldDB" id="A0A2I8F2K7"/>
<protein>
    <submittedName>
        <fullName evidence="1">Uncharacterized protein</fullName>
    </submittedName>
</protein>
<name>A0A2I8F2K7_9BURK</name>
<evidence type="ECO:0000313" key="2">
    <source>
        <dbReference type="Proteomes" id="UP000243502"/>
    </source>
</evidence>
<dbReference type="OrthoDB" id="9000450at2"/>
<accession>A0A2I8F2K7</accession>
<gene>
    <name evidence="1" type="ORF">C2L65_34765</name>
</gene>